<protein>
    <recommendedName>
        <fullName evidence="3">Gnk2-homologous domain-containing protein</fullName>
    </recommendedName>
</protein>
<dbReference type="InterPro" id="IPR038408">
    <property type="entry name" value="GNK2_sf"/>
</dbReference>
<keyword evidence="1" id="KW-0732">Signal</keyword>
<name>A0A5J9WM98_9POAL</name>
<evidence type="ECO:0000313" key="4">
    <source>
        <dbReference type="EMBL" id="TVU49233.1"/>
    </source>
</evidence>
<dbReference type="InterPro" id="IPR002902">
    <property type="entry name" value="GNK2"/>
</dbReference>
<proteinExistence type="predicted"/>
<dbReference type="Gene3D" id="3.30.430.20">
    <property type="entry name" value="Gnk2 domain, C-X8-C-X2-C motif"/>
    <property type="match status" value="2"/>
</dbReference>
<dbReference type="Pfam" id="PF01657">
    <property type="entry name" value="Stress-antifung"/>
    <property type="match status" value="1"/>
</dbReference>
<sequence length="253" mass="26082">MALALIAASSAWYDDDGDILLPFAPTCSTSNNYTDGCAYEANLAELLAAMPVAAAANGWFYNGTAGPDSGVDRVYGLIMCYADRNATQCADCLARAPAGIREVCPGSRNVSAAYDACLLRYSDAPFFSVADPSEAFFVFELGGEAVDAAALDAARSGLMNGLARAAVDAPLLLANGSAPYVGKNNKTEEVFGLAQCTRDLTAGQCAWCLTTYVGKMPEVFGNHTGGTTKGIGAFEITLPPAAPQPASAGAAYP</sequence>
<evidence type="ECO:0000313" key="5">
    <source>
        <dbReference type="Proteomes" id="UP000324897"/>
    </source>
</evidence>
<dbReference type="Proteomes" id="UP000324897">
    <property type="component" value="Chromosome 6"/>
</dbReference>
<dbReference type="EMBL" id="RWGY01000002">
    <property type="protein sequence ID" value="TVU49233.1"/>
    <property type="molecule type" value="Genomic_DNA"/>
</dbReference>
<feature type="domain" description="Gnk2-homologous" evidence="3">
    <location>
        <begin position="21"/>
        <end position="126"/>
    </location>
</feature>
<dbReference type="AlphaFoldDB" id="A0A5J9WM98"/>
<dbReference type="CDD" id="cd23509">
    <property type="entry name" value="Gnk2-like"/>
    <property type="match status" value="2"/>
</dbReference>
<dbReference type="Gramene" id="TVU49233">
    <property type="protein sequence ID" value="TVU49233"/>
    <property type="gene ID" value="EJB05_00531"/>
</dbReference>
<accession>A0A5J9WM98</accession>
<evidence type="ECO:0000256" key="2">
    <source>
        <dbReference type="ARBA" id="ARBA00022737"/>
    </source>
</evidence>
<keyword evidence="2" id="KW-0677">Repeat</keyword>
<evidence type="ECO:0000256" key="1">
    <source>
        <dbReference type="ARBA" id="ARBA00022729"/>
    </source>
</evidence>
<reference evidence="4 5" key="1">
    <citation type="journal article" date="2019" name="Sci. Rep.">
        <title>A high-quality genome of Eragrostis curvula grass provides insights into Poaceae evolution and supports new strategies to enhance forage quality.</title>
        <authorList>
            <person name="Carballo J."/>
            <person name="Santos B.A.C.M."/>
            <person name="Zappacosta D."/>
            <person name="Garbus I."/>
            <person name="Selva J.P."/>
            <person name="Gallo C.A."/>
            <person name="Diaz A."/>
            <person name="Albertini E."/>
            <person name="Caccamo M."/>
            <person name="Echenique V."/>
        </authorList>
    </citation>
    <scope>NUCLEOTIDE SEQUENCE [LARGE SCALE GENOMIC DNA]</scope>
    <source>
        <strain evidence="5">cv. Victoria</strain>
        <tissue evidence="4">Leaf</tissue>
    </source>
</reference>
<dbReference type="PANTHER" id="PTHR32099">
    <property type="entry name" value="CYSTEINE-RICH REPEAT SECRETORY PROTEIN"/>
    <property type="match status" value="1"/>
</dbReference>
<feature type="non-terminal residue" evidence="4">
    <location>
        <position position="1"/>
    </location>
</feature>
<feature type="domain" description="Gnk2-homologous" evidence="3">
    <location>
        <begin position="133"/>
        <end position="243"/>
    </location>
</feature>
<keyword evidence="5" id="KW-1185">Reference proteome</keyword>
<dbReference type="PANTHER" id="PTHR32099:SF102">
    <property type="entry name" value="OS12G0608700 PROTEIN"/>
    <property type="match status" value="1"/>
</dbReference>
<gene>
    <name evidence="4" type="ORF">EJB05_00531</name>
</gene>
<dbReference type="OrthoDB" id="678992at2759"/>
<evidence type="ECO:0000259" key="3">
    <source>
        <dbReference type="PROSITE" id="PS51473"/>
    </source>
</evidence>
<dbReference type="PROSITE" id="PS51473">
    <property type="entry name" value="GNK2"/>
    <property type="match status" value="2"/>
</dbReference>
<organism evidence="4 5">
    <name type="scientific">Eragrostis curvula</name>
    <name type="common">weeping love grass</name>
    <dbReference type="NCBI Taxonomy" id="38414"/>
    <lineage>
        <taxon>Eukaryota</taxon>
        <taxon>Viridiplantae</taxon>
        <taxon>Streptophyta</taxon>
        <taxon>Embryophyta</taxon>
        <taxon>Tracheophyta</taxon>
        <taxon>Spermatophyta</taxon>
        <taxon>Magnoliopsida</taxon>
        <taxon>Liliopsida</taxon>
        <taxon>Poales</taxon>
        <taxon>Poaceae</taxon>
        <taxon>PACMAD clade</taxon>
        <taxon>Chloridoideae</taxon>
        <taxon>Eragrostideae</taxon>
        <taxon>Eragrostidinae</taxon>
        <taxon>Eragrostis</taxon>
    </lineage>
</organism>
<comment type="caution">
    <text evidence="4">The sequence shown here is derived from an EMBL/GenBank/DDBJ whole genome shotgun (WGS) entry which is preliminary data.</text>
</comment>